<evidence type="ECO:0000256" key="4">
    <source>
        <dbReference type="SAM" id="SignalP"/>
    </source>
</evidence>
<evidence type="ECO:0000256" key="3">
    <source>
        <dbReference type="SAM" id="MobiDB-lite"/>
    </source>
</evidence>
<dbReference type="RefSeq" id="WP_344733175.1">
    <property type="nucleotide sequence ID" value="NZ_BAAAZH010000013.1"/>
</dbReference>
<proteinExistence type="inferred from homology"/>
<reference evidence="7" key="1">
    <citation type="journal article" date="2019" name="Int. J. Syst. Evol. Microbiol.">
        <title>The Global Catalogue of Microorganisms (GCM) 10K type strain sequencing project: providing services to taxonomists for standard genome sequencing and annotation.</title>
        <authorList>
            <consortium name="The Broad Institute Genomics Platform"/>
            <consortium name="The Broad Institute Genome Sequencing Center for Infectious Disease"/>
            <person name="Wu L."/>
            <person name="Ma J."/>
        </authorList>
    </citation>
    <scope>NUCLEOTIDE SEQUENCE [LARGE SCALE GENOMIC DNA]</scope>
    <source>
        <strain evidence="7">JCM 16703</strain>
    </source>
</reference>
<feature type="compositionally biased region" description="Gly residues" evidence="3">
    <location>
        <begin position="37"/>
        <end position="97"/>
    </location>
</feature>
<dbReference type="InterPro" id="IPR028082">
    <property type="entry name" value="Peripla_BP_I"/>
</dbReference>
<accession>A0ABP7XJB4</accession>
<dbReference type="Pfam" id="PF13458">
    <property type="entry name" value="Peripla_BP_6"/>
    <property type="match status" value="1"/>
</dbReference>
<dbReference type="PANTHER" id="PTHR47235:SF1">
    <property type="entry name" value="BLR6548 PROTEIN"/>
    <property type="match status" value="1"/>
</dbReference>
<keyword evidence="2 4" id="KW-0732">Signal</keyword>
<dbReference type="InterPro" id="IPR028081">
    <property type="entry name" value="Leu-bd"/>
</dbReference>
<feature type="domain" description="Leucine-binding protein" evidence="5">
    <location>
        <begin position="122"/>
        <end position="441"/>
    </location>
</feature>
<feature type="region of interest" description="Disordered" evidence="3">
    <location>
        <begin position="37"/>
        <end position="100"/>
    </location>
</feature>
<evidence type="ECO:0000313" key="7">
    <source>
        <dbReference type="Proteomes" id="UP001501495"/>
    </source>
</evidence>
<organism evidence="6 7">
    <name type="scientific">Nocardioides fonticola</name>
    <dbReference type="NCBI Taxonomy" id="450363"/>
    <lineage>
        <taxon>Bacteria</taxon>
        <taxon>Bacillati</taxon>
        <taxon>Actinomycetota</taxon>
        <taxon>Actinomycetes</taxon>
        <taxon>Propionibacteriales</taxon>
        <taxon>Nocardioidaceae</taxon>
        <taxon>Nocardioides</taxon>
    </lineage>
</organism>
<evidence type="ECO:0000256" key="2">
    <source>
        <dbReference type="ARBA" id="ARBA00022729"/>
    </source>
</evidence>
<gene>
    <name evidence="6" type="ORF">GCM10022215_19660</name>
</gene>
<name>A0ABP7XJB4_9ACTN</name>
<dbReference type="Proteomes" id="UP001501495">
    <property type="component" value="Unassembled WGS sequence"/>
</dbReference>
<dbReference type="Gene3D" id="3.40.50.2300">
    <property type="match status" value="2"/>
</dbReference>
<comment type="caution">
    <text evidence="6">The sequence shown here is derived from an EMBL/GenBank/DDBJ whole genome shotgun (WGS) entry which is preliminary data.</text>
</comment>
<evidence type="ECO:0000259" key="5">
    <source>
        <dbReference type="Pfam" id="PF13458"/>
    </source>
</evidence>
<dbReference type="SUPFAM" id="SSF53822">
    <property type="entry name" value="Periplasmic binding protein-like I"/>
    <property type="match status" value="1"/>
</dbReference>
<keyword evidence="7" id="KW-1185">Reference proteome</keyword>
<dbReference type="EMBL" id="BAAAZH010000013">
    <property type="protein sequence ID" value="GAA4118254.1"/>
    <property type="molecule type" value="Genomic_DNA"/>
</dbReference>
<feature type="signal peptide" evidence="4">
    <location>
        <begin position="1"/>
        <end position="25"/>
    </location>
</feature>
<sequence>MIAAAGLTLALAACGSQLTPAEVAAANGGGTGAGTGTAVGSGTGTGTDAGTGTGTDAGTGTGTDAGTGGGTGGTTTGGGGTGTTGGTTSGGGTGGGSTSATGGAKAGDCTGFKNGPGITDDTITIGNSSDISGPVPGLFEAAQDAVRAYVAYFNATNPKGICGRKLVLKTYDSRTDAGADQTAYASGCTEVFAMVGSMSAFDSGGAATSDKCGLPDLRSAGVTGARQKSRTFYGAQSTIANEFENAVADYVIKNFPAAAKAGAVLYLNAGASAENGVIQAKAETMRGLKIIYNQGIETSDFNYSPYVQQMKDKGVKYVQMIGATPQFVRLAQAMQQQGFKPDVLMFDPTAYTRDFIASGGDAVEGATIFTNFAPFEEANKNPELATYLNWLNQVKPGAEPTFFGVFSWSAARLFVQEAIKLGGQLNRETLLTALSKVDDWTCNNLHSRQHVGPRHTGDGWRFLQVKGGKYVPIGGTNYNYNGVTVVR</sequence>
<protein>
    <recommendedName>
        <fullName evidence="5">Leucine-binding protein domain-containing protein</fullName>
    </recommendedName>
</protein>
<comment type="similarity">
    <text evidence="1">Belongs to the leucine-binding protein family.</text>
</comment>
<evidence type="ECO:0000313" key="6">
    <source>
        <dbReference type="EMBL" id="GAA4118254.1"/>
    </source>
</evidence>
<dbReference type="PANTHER" id="PTHR47235">
    <property type="entry name" value="BLR6548 PROTEIN"/>
    <property type="match status" value="1"/>
</dbReference>
<feature type="chain" id="PRO_5045394795" description="Leucine-binding protein domain-containing protein" evidence="4">
    <location>
        <begin position="26"/>
        <end position="487"/>
    </location>
</feature>
<evidence type="ECO:0000256" key="1">
    <source>
        <dbReference type="ARBA" id="ARBA00010062"/>
    </source>
</evidence>